<organism evidence="2">
    <name type="scientific">Bacteroides intestinalis</name>
    <dbReference type="NCBI Taxonomy" id="329854"/>
    <lineage>
        <taxon>Bacteria</taxon>
        <taxon>Pseudomonadati</taxon>
        <taxon>Bacteroidota</taxon>
        <taxon>Bacteroidia</taxon>
        <taxon>Bacteroidales</taxon>
        <taxon>Bacteroidaceae</taxon>
        <taxon>Bacteroides</taxon>
    </lineage>
</organism>
<sequence>MKKYIYIYLFVYGALLVSCNLQNSTSIVDVKYEVNINPDESKTLNFSKTADFIKYVPLETTKEALIKHVEKMFITDSLIIIFDDMLSDIFLFDQEGKYINKCGRKGEGPGEHILFNDVSFDKSTNLVFAHEAIKRVMYIYNMSGDLIREIPTDHIWFRSFCKVDNGYWIYTGYNNDDTDNSLLKVDDDFAIIRGQFPQKVFFRTIIHSTFIQKENEKYFISPYDNIIYRIYNDSLAPYIRIDFGDKTLPYEKIATFSDEKEYNKLIEKNNYLGYLGDFLFYRDQLYFTFSSISENSLQYIACYDIELNKVNIYDGYSLYRKKNFKFNDMTFMQPKATFENDLVFLIHPYELQEKDMQILQEDVRFHVDLDSNPILFFMRY</sequence>
<gene>
    <name evidence="2" type="ORF">HMPREF2531_01489</name>
</gene>
<dbReference type="Gene3D" id="2.120.10.30">
    <property type="entry name" value="TolB, C-terminal domain"/>
    <property type="match status" value="1"/>
</dbReference>
<proteinExistence type="predicted"/>
<reference evidence="2 3" key="1">
    <citation type="submission" date="2016-02" db="EMBL/GenBank/DDBJ databases">
        <authorList>
            <person name="Wen L."/>
            <person name="He K."/>
            <person name="Yang H."/>
        </authorList>
    </citation>
    <scope>NUCLEOTIDE SEQUENCE [LARGE SCALE GENOMIC DNA]</scope>
    <source>
        <strain evidence="2 3">KLE1704</strain>
    </source>
</reference>
<protein>
    <recommendedName>
        <fullName evidence="4">6-bladed beta-propeller</fullName>
    </recommendedName>
</protein>
<dbReference type="InterPro" id="IPR011042">
    <property type="entry name" value="6-blade_b-propeller_TolB-like"/>
</dbReference>
<dbReference type="Proteomes" id="UP000070319">
    <property type="component" value="Unassembled WGS sequence"/>
</dbReference>
<dbReference type="RefSeq" id="WP_007211300.1">
    <property type="nucleotide sequence ID" value="NZ_KQ968690.1"/>
</dbReference>
<dbReference type="SUPFAM" id="SSF82171">
    <property type="entry name" value="DPP6 N-terminal domain-like"/>
    <property type="match status" value="1"/>
</dbReference>
<accession>A0A139LNR1</accession>
<feature type="signal peptide" evidence="1">
    <location>
        <begin position="1"/>
        <end position="23"/>
    </location>
</feature>
<evidence type="ECO:0000313" key="3">
    <source>
        <dbReference type="Proteomes" id="UP000070319"/>
    </source>
</evidence>
<dbReference type="AlphaFoldDB" id="A0A139LNR1"/>
<dbReference type="EMBL" id="LTDF01000062">
    <property type="protein sequence ID" value="KXT53071.1"/>
    <property type="molecule type" value="Genomic_DNA"/>
</dbReference>
<dbReference type="PROSITE" id="PS51257">
    <property type="entry name" value="PROKAR_LIPOPROTEIN"/>
    <property type="match status" value="1"/>
</dbReference>
<evidence type="ECO:0000256" key="1">
    <source>
        <dbReference type="SAM" id="SignalP"/>
    </source>
</evidence>
<keyword evidence="1" id="KW-0732">Signal</keyword>
<feature type="chain" id="PRO_5007487439" description="6-bladed beta-propeller" evidence="1">
    <location>
        <begin position="24"/>
        <end position="380"/>
    </location>
</feature>
<dbReference type="Pfam" id="PF17170">
    <property type="entry name" value="DUF5128"/>
    <property type="match status" value="1"/>
</dbReference>
<evidence type="ECO:0000313" key="2">
    <source>
        <dbReference type="EMBL" id="KXT53071.1"/>
    </source>
</evidence>
<name>A0A139LNR1_9BACE</name>
<comment type="caution">
    <text evidence="2">The sequence shown here is derived from an EMBL/GenBank/DDBJ whole genome shotgun (WGS) entry which is preliminary data.</text>
</comment>
<dbReference type="PATRIC" id="fig|329854.7.peg.1515"/>
<evidence type="ECO:0008006" key="4">
    <source>
        <dbReference type="Google" id="ProtNLM"/>
    </source>
</evidence>